<name>A0A1M6I7I4_9FLAO</name>
<evidence type="ECO:0000256" key="2">
    <source>
        <dbReference type="SAM" id="SignalP"/>
    </source>
</evidence>
<dbReference type="Pfam" id="PF18962">
    <property type="entry name" value="Por_Secre_tail"/>
    <property type="match status" value="1"/>
</dbReference>
<evidence type="ECO:0000313" key="5">
    <source>
        <dbReference type="Proteomes" id="UP000184231"/>
    </source>
</evidence>
<reference evidence="4 5" key="1">
    <citation type="submission" date="2016-11" db="EMBL/GenBank/DDBJ databases">
        <authorList>
            <person name="Jaros S."/>
            <person name="Januszkiewicz K."/>
            <person name="Wedrychowicz H."/>
        </authorList>
    </citation>
    <scope>NUCLEOTIDE SEQUENCE [LARGE SCALE GENOMIC DNA]</scope>
    <source>
        <strain evidence="4 5">CGMCC 1.8863</strain>
    </source>
</reference>
<dbReference type="AlphaFoldDB" id="A0A1M6I7I4"/>
<keyword evidence="1 2" id="KW-0732">Signal</keyword>
<feature type="chain" id="PRO_5012138546" evidence="2">
    <location>
        <begin position="19"/>
        <end position="105"/>
    </location>
</feature>
<evidence type="ECO:0000259" key="3">
    <source>
        <dbReference type="Pfam" id="PF18962"/>
    </source>
</evidence>
<sequence length="105" mass="11821">MTKFYTFLLLVFSLTAAAQEFPKTNSSTNVDSLKLYPNPAYDDTVHLTTKKNDAKAIVVYDIFGTEVLRDRITSTSLNISNLSPGVYILQVTENKIKMTRKLVVK</sequence>
<dbReference type="InterPro" id="IPR026444">
    <property type="entry name" value="Secre_tail"/>
</dbReference>
<evidence type="ECO:0000256" key="1">
    <source>
        <dbReference type="ARBA" id="ARBA00022729"/>
    </source>
</evidence>
<dbReference type="EMBL" id="FQYX01000016">
    <property type="protein sequence ID" value="SHJ30333.1"/>
    <property type="molecule type" value="Genomic_DNA"/>
</dbReference>
<proteinExistence type="predicted"/>
<accession>A0A1M6I7I4</accession>
<feature type="signal peptide" evidence="2">
    <location>
        <begin position="1"/>
        <end position="18"/>
    </location>
</feature>
<dbReference type="Proteomes" id="UP000184231">
    <property type="component" value="Unassembled WGS sequence"/>
</dbReference>
<protein>
    <submittedName>
        <fullName evidence="4">Por secretion system C-terminal sorting domain-containing protein</fullName>
    </submittedName>
</protein>
<dbReference type="RefSeq" id="WP_072764799.1">
    <property type="nucleotide sequence ID" value="NZ_FQYX01000016.1"/>
</dbReference>
<dbReference type="OrthoDB" id="862563at2"/>
<organism evidence="4 5">
    <name type="scientific">Arenibacter nanhaiticus</name>
    <dbReference type="NCBI Taxonomy" id="558155"/>
    <lineage>
        <taxon>Bacteria</taxon>
        <taxon>Pseudomonadati</taxon>
        <taxon>Bacteroidota</taxon>
        <taxon>Flavobacteriia</taxon>
        <taxon>Flavobacteriales</taxon>
        <taxon>Flavobacteriaceae</taxon>
        <taxon>Arenibacter</taxon>
    </lineage>
</organism>
<gene>
    <name evidence="4" type="ORF">SAMN04487911_11667</name>
</gene>
<feature type="domain" description="Secretion system C-terminal sorting" evidence="3">
    <location>
        <begin position="35"/>
        <end position="104"/>
    </location>
</feature>
<dbReference type="STRING" id="558155.SAMN04487911_11667"/>
<keyword evidence="5" id="KW-1185">Reference proteome</keyword>
<evidence type="ECO:0000313" key="4">
    <source>
        <dbReference type="EMBL" id="SHJ30333.1"/>
    </source>
</evidence>
<dbReference type="NCBIfam" id="TIGR04183">
    <property type="entry name" value="Por_Secre_tail"/>
    <property type="match status" value="1"/>
</dbReference>